<keyword evidence="2" id="KW-1185">Reference proteome</keyword>
<accession>A0AAE8MM38</accession>
<name>A0AAE8MM38_9HYPO</name>
<dbReference type="Proteomes" id="UP001187734">
    <property type="component" value="Unassembled WGS sequence"/>
</dbReference>
<dbReference type="AlphaFoldDB" id="A0AAE8MM38"/>
<reference evidence="1" key="1">
    <citation type="submission" date="2018-03" db="EMBL/GenBank/DDBJ databases">
        <authorList>
            <person name="Guldener U."/>
        </authorList>
    </citation>
    <scope>NUCLEOTIDE SEQUENCE</scope>
</reference>
<evidence type="ECO:0000313" key="2">
    <source>
        <dbReference type="Proteomes" id="UP001187734"/>
    </source>
</evidence>
<sequence length="25" mass="2799">MTAWTIFQSGESSPEHARYLSTDAL</sequence>
<evidence type="ECO:0000313" key="1">
    <source>
        <dbReference type="EMBL" id="SPJ91973.1"/>
    </source>
</evidence>
<organism evidence="1 2">
    <name type="scientific">Fusarium torulosum</name>
    <dbReference type="NCBI Taxonomy" id="33205"/>
    <lineage>
        <taxon>Eukaryota</taxon>
        <taxon>Fungi</taxon>
        <taxon>Dikarya</taxon>
        <taxon>Ascomycota</taxon>
        <taxon>Pezizomycotina</taxon>
        <taxon>Sordariomycetes</taxon>
        <taxon>Hypocreomycetidae</taxon>
        <taxon>Hypocreales</taxon>
        <taxon>Nectriaceae</taxon>
        <taxon>Fusarium</taxon>
    </lineage>
</organism>
<gene>
    <name evidence="1" type="ORF">FTOL_13627</name>
</gene>
<dbReference type="EMBL" id="ONZP01000914">
    <property type="protein sequence ID" value="SPJ91973.1"/>
    <property type="molecule type" value="Genomic_DNA"/>
</dbReference>
<comment type="caution">
    <text evidence="1">The sequence shown here is derived from an EMBL/GenBank/DDBJ whole genome shotgun (WGS) entry which is preliminary data.</text>
</comment>
<protein>
    <submittedName>
        <fullName evidence="1">Uncharacterized protein</fullName>
    </submittedName>
</protein>
<proteinExistence type="predicted"/>